<dbReference type="EMBL" id="LAZR01001743">
    <property type="protein sequence ID" value="KKN39793.1"/>
    <property type="molecule type" value="Genomic_DNA"/>
</dbReference>
<organism evidence="1">
    <name type="scientific">marine sediment metagenome</name>
    <dbReference type="NCBI Taxonomy" id="412755"/>
    <lineage>
        <taxon>unclassified sequences</taxon>
        <taxon>metagenomes</taxon>
        <taxon>ecological metagenomes</taxon>
    </lineage>
</organism>
<accession>A0A0F9TEC1</accession>
<dbReference type="AlphaFoldDB" id="A0A0F9TEC1"/>
<evidence type="ECO:0000313" key="1">
    <source>
        <dbReference type="EMBL" id="KKN39793.1"/>
    </source>
</evidence>
<reference evidence="1" key="1">
    <citation type="journal article" date="2015" name="Nature">
        <title>Complex archaea that bridge the gap between prokaryotes and eukaryotes.</title>
        <authorList>
            <person name="Spang A."/>
            <person name="Saw J.H."/>
            <person name="Jorgensen S.L."/>
            <person name="Zaremba-Niedzwiedzka K."/>
            <person name="Martijn J."/>
            <person name="Lind A.E."/>
            <person name="van Eijk R."/>
            <person name="Schleper C."/>
            <person name="Guy L."/>
            <person name="Ettema T.J."/>
        </authorList>
    </citation>
    <scope>NUCLEOTIDE SEQUENCE</scope>
</reference>
<proteinExistence type="predicted"/>
<protein>
    <submittedName>
        <fullName evidence="1">Uncharacterized protein</fullName>
    </submittedName>
</protein>
<name>A0A0F9TEC1_9ZZZZ</name>
<sequence>MWYTGPSTTTPEEGEFLMAEESKTKEVSIKPDLSKYVSGVSGSGKKTKRSNDPVAQALDGFTVAEVYAVACVMTDISVRDLQSKYGHLNIGMQRMNLGNRIRGAVAKLDKGHEKDKAVVAGLPTLKISCAKPREAVIKRGVEKARTVAAAKVKADAKAKVDAKTDKGKAEAA</sequence>
<comment type="caution">
    <text evidence="1">The sequence shown here is derived from an EMBL/GenBank/DDBJ whole genome shotgun (WGS) entry which is preliminary data.</text>
</comment>
<gene>
    <name evidence="1" type="ORF">LCGC14_0739890</name>
</gene>